<dbReference type="EMBL" id="JAVIFY010000003">
    <property type="protein sequence ID" value="MDQ9091067.1"/>
    <property type="molecule type" value="Genomic_DNA"/>
</dbReference>
<evidence type="ECO:0000313" key="1">
    <source>
        <dbReference type="EMBL" id="MDQ9091067.1"/>
    </source>
</evidence>
<comment type="caution">
    <text evidence="1">The sequence shown here is derived from an EMBL/GenBank/DDBJ whole genome shotgun (WGS) entry which is preliminary data.</text>
</comment>
<dbReference type="PROSITE" id="PS51257">
    <property type="entry name" value="PROKAR_LIPOPROTEIN"/>
    <property type="match status" value="1"/>
</dbReference>
<evidence type="ECO:0000313" key="2">
    <source>
        <dbReference type="Proteomes" id="UP001226574"/>
    </source>
</evidence>
<gene>
    <name evidence="1" type="ORF">RC083_05600</name>
</gene>
<dbReference type="Proteomes" id="UP001226574">
    <property type="component" value="Unassembled WGS sequence"/>
</dbReference>
<keyword evidence="2" id="KW-1185">Reference proteome</keyword>
<accession>A0ABU1B9Y2</accession>
<proteinExistence type="predicted"/>
<protein>
    <submittedName>
        <fullName evidence="1">Uncharacterized protein</fullName>
    </submittedName>
</protein>
<sequence>MDYSHRIPKISIIALASIFLISACGGGGETSSSDNSQQTQTPVISFDGNTELVSISTLSTIDSLLQLGFVTKQSVLTSSNFITNQEFSCSNGGLYQYELTDNDSDNTLSAGDKLSAIYQECYLDHLQGYVDGTIVYDIDTLNTDIGYKATIDTSELTVDDEVSLKGKLRIDYEVSATGSSMAIAAVDEIDINVNNETLLTLNDIKVTKNENYQTAKYSVSSNGQIRDESLGGVYSFSQSTPFSGYFNEYPNEGEMVISTSSTERLTIKANFVENSQLFDINYGSSEFVIYWMDAIEGAMVGFNGLHPSSYEEYRSDNFAYIAAFQSASGADFGLSESISLMFSRTVESVKGEYGPVTLELNEWPYTRIPANITINGAIVTITPEESLEAGKFYSISALEVTGINQRAIYVNLPGLTTRDDIIPLIDSQSSLYRFNDTPWLSASGSINNTGDELRYQWREKSNAGITFVNPTSEYTDFTVLEGTNQDLIVEVTITSKLGYSVSKTIVIRYIEPAVSFLSFDSPVGDYIGGGRKRSYTEEDGSFSFIHSYDQGLSTYIGANFNGEDWWGLDLASPNGESLVIGVYEDATRYPFQSPTKPGLDFSGSGRGCNVSSGKFEILDLVISQSGDIESLAVDFEQSCEKTMPTLKGRFRFNSEALINQ</sequence>
<organism evidence="1 2">
    <name type="scientific">Pseudoalteromonas haloplanktis</name>
    <name type="common">Alteromonas haloplanktis</name>
    <dbReference type="NCBI Taxonomy" id="228"/>
    <lineage>
        <taxon>Bacteria</taxon>
        <taxon>Pseudomonadati</taxon>
        <taxon>Pseudomonadota</taxon>
        <taxon>Gammaproteobacteria</taxon>
        <taxon>Alteromonadales</taxon>
        <taxon>Pseudoalteromonadaceae</taxon>
        <taxon>Pseudoalteromonas</taxon>
    </lineage>
</organism>
<dbReference type="RefSeq" id="WP_309038565.1">
    <property type="nucleotide sequence ID" value="NZ_JAVIFY010000003.1"/>
</dbReference>
<name>A0ABU1B9Y2_PSEHA</name>
<reference evidence="1 2" key="1">
    <citation type="submission" date="2023-08" db="EMBL/GenBank/DDBJ databases">
        <title>Pseudoalteromonas haloplanktis LL1 genome.</title>
        <authorList>
            <person name="Wu S."/>
        </authorList>
    </citation>
    <scope>NUCLEOTIDE SEQUENCE [LARGE SCALE GENOMIC DNA]</scope>
    <source>
        <strain evidence="1 2">LL1</strain>
    </source>
</reference>